<dbReference type="Proteomes" id="UP001056120">
    <property type="component" value="Linkage Group LG01"/>
</dbReference>
<organism evidence="1 2">
    <name type="scientific">Smallanthus sonchifolius</name>
    <dbReference type="NCBI Taxonomy" id="185202"/>
    <lineage>
        <taxon>Eukaryota</taxon>
        <taxon>Viridiplantae</taxon>
        <taxon>Streptophyta</taxon>
        <taxon>Embryophyta</taxon>
        <taxon>Tracheophyta</taxon>
        <taxon>Spermatophyta</taxon>
        <taxon>Magnoliopsida</taxon>
        <taxon>eudicotyledons</taxon>
        <taxon>Gunneridae</taxon>
        <taxon>Pentapetalae</taxon>
        <taxon>asterids</taxon>
        <taxon>campanulids</taxon>
        <taxon>Asterales</taxon>
        <taxon>Asteraceae</taxon>
        <taxon>Asteroideae</taxon>
        <taxon>Heliantheae alliance</taxon>
        <taxon>Millerieae</taxon>
        <taxon>Smallanthus</taxon>
    </lineage>
</organism>
<evidence type="ECO:0000313" key="1">
    <source>
        <dbReference type="EMBL" id="KAI3827253.1"/>
    </source>
</evidence>
<evidence type="ECO:0000313" key="2">
    <source>
        <dbReference type="Proteomes" id="UP001056120"/>
    </source>
</evidence>
<accession>A0ACB9K4R6</accession>
<protein>
    <submittedName>
        <fullName evidence="1">Uncharacterized protein</fullName>
    </submittedName>
</protein>
<proteinExistence type="predicted"/>
<keyword evidence="2" id="KW-1185">Reference proteome</keyword>
<reference evidence="1 2" key="2">
    <citation type="journal article" date="2022" name="Mol. Ecol. Resour.">
        <title>The genomes of chicory, endive, great burdock and yacon provide insights into Asteraceae paleo-polyploidization history and plant inulin production.</title>
        <authorList>
            <person name="Fan W."/>
            <person name="Wang S."/>
            <person name="Wang H."/>
            <person name="Wang A."/>
            <person name="Jiang F."/>
            <person name="Liu H."/>
            <person name="Zhao H."/>
            <person name="Xu D."/>
            <person name="Zhang Y."/>
        </authorList>
    </citation>
    <scope>NUCLEOTIDE SEQUENCE [LARGE SCALE GENOMIC DNA]</scope>
    <source>
        <strain evidence="2">cv. Yunnan</strain>
        <tissue evidence="1">Leaves</tissue>
    </source>
</reference>
<reference evidence="2" key="1">
    <citation type="journal article" date="2022" name="Mol. Ecol. Resour.">
        <title>The genomes of chicory, endive, great burdock and yacon provide insights into Asteraceae palaeo-polyploidization history and plant inulin production.</title>
        <authorList>
            <person name="Fan W."/>
            <person name="Wang S."/>
            <person name="Wang H."/>
            <person name="Wang A."/>
            <person name="Jiang F."/>
            <person name="Liu H."/>
            <person name="Zhao H."/>
            <person name="Xu D."/>
            <person name="Zhang Y."/>
        </authorList>
    </citation>
    <scope>NUCLEOTIDE SEQUENCE [LARGE SCALE GENOMIC DNA]</scope>
    <source>
        <strain evidence="2">cv. Yunnan</strain>
    </source>
</reference>
<gene>
    <name evidence="1" type="ORF">L1987_01325</name>
</gene>
<dbReference type="EMBL" id="CM042018">
    <property type="protein sequence ID" value="KAI3827253.1"/>
    <property type="molecule type" value="Genomic_DNA"/>
</dbReference>
<comment type="caution">
    <text evidence="1">The sequence shown here is derived from an EMBL/GenBank/DDBJ whole genome shotgun (WGS) entry which is preliminary data.</text>
</comment>
<name>A0ACB9K4R6_9ASTR</name>
<sequence length="103" mass="11738">MEEEQVHEDEVLTWDEVGISSGAGEVRRRSLQPSSSRSLVDEDSEEDMEDESEPDYPNEVEGNYSDFDDGLGMLECLMRNWEEFVGLCFDYPWVGVGYMGQGL</sequence>